<proteinExistence type="predicted"/>
<evidence type="ECO:0000313" key="3">
    <source>
        <dbReference type="EMBL" id="VFK00457.1"/>
    </source>
</evidence>
<name>A0A450UL25_9GAMM</name>
<organism evidence="2">
    <name type="scientific">Candidatus Kentrum eta</name>
    <dbReference type="NCBI Taxonomy" id="2126337"/>
    <lineage>
        <taxon>Bacteria</taxon>
        <taxon>Pseudomonadati</taxon>
        <taxon>Pseudomonadota</taxon>
        <taxon>Gammaproteobacteria</taxon>
        <taxon>Candidatus Kentrum</taxon>
    </lineage>
</organism>
<dbReference type="EMBL" id="CAADFJ010000046">
    <property type="protein sequence ID" value="VFK00457.1"/>
    <property type="molecule type" value="Genomic_DNA"/>
</dbReference>
<sequence length="257" mass="28852">MTEQDDSAKVRRIVGTRLHSARLTKLRNQNWIREWCDHALDYADRILIAADNSCYAPLCGELSDYGARVTVLLVEPWLSVTHPLNTLVEMALSRGATELVLQSSEVWVEKHCIDAMSRYLTDDTLVVGARMWENHADSPGQFPLTGLTSPWNTLALWDLRKLARTGFLTVSSGLLDGIPGGVEEVVTISLLQHMDPDHCMAKIFKASRLHWAIDCVEPERERLHEAKMQSKYDRAEGQLRHLGIPRGSVIILGEADS</sequence>
<reference evidence="2" key="1">
    <citation type="submission" date="2019-02" db="EMBL/GenBank/DDBJ databases">
        <authorList>
            <person name="Gruber-Vodicka R. H."/>
            <person name="Seah K. B. B."/>
        </authorList>
    </citation>
    <scope>NUCLEOTIDE SEQUENCE</scope>
    <source>
        <strain evidence="3">BECK_SA2B12</strain>
        <strain evidence="1">BECK_SA2B15</strain>
        <strain evidence="2">BECK_SA2B20</strain>
    </source>
</reference>
<evidence type="ECO:0000313" key="2">
    <source>
        <dbReference type="EMBL" id="VFJ93252.1"/>
    </source>
</evidence>
<dbReference type="AlphaFoldDB" id="A0A450UL25"/>
<protein>
    <submittedName>
        <fullName evidence="2">Uncharacterized protein</fullName>
    </submittedName>
</protein>
<gene>
    <name evidence="1" type="ORF">BECKH772A_GA0070896_1004713</name>
    <name evidence="2" type="ORF">BECKH772B_GA0070898_100414</name>
    <name evidence="3" type="ORF">BECKH772C_GA0070978_1004613</name>
</gene>
<accession>A0A450UL25</accession>
<evidence type="ECO:0000313" key="1">
    <source>
        <dbReference type="EMBL" id="VFJ92732.1"/>
    </source>
</evidence>
<dbReference type="EMBL" id="CAADFI010000041">
    <property type="protein sequence ID" value="VFJ93252.1"/>
    <property type="molecule type" value="Genomic_DNA"/>
</dbReference>
<dbReference type="EMBL" id="CAADFG010000047">
    <property type="protein sequence ID" value="VFJ92732.1"/>
    <property type="molecule type" value="Genomic_DNA"/>
</dbReference>